<dbReference type="AlphaFoldDB" id="A0A6J6CUM2"/>
<accession>A0A6J6CUM2</accession>
<protein>
    <submittedName>
        <fullName evidence="1">Unannotated protein</fullName>
    </submittedName>
</protein>
<reference evidence="1" key="1">
    <citation type="submission" date="2020-05" db="EMBL/GenBank/DDBJ databases">
        <authorList>
            <person name="Chiriac C."/>
            <person name="Salcher M."/>
            <person name="Ghai R."/>
            <person name="Kavagutti S V."/>
        </authorList>
    </citation>
    <scope>NUCLEOTIDE SEQUENCE</scope>
</reference>
<proteinExistence type="predicted"/>
<dbReference type="EMBL" id="CAEZXE010000145">
    <property type="protein sequence ID" value="CAB4688150.1"/>
    <property type="molecule type" value="Genomic_DNA"/>
</dbReference>
<sequence>MIVHQAIPAEPHVYGGKPRCGSKEPNHFEIQRGEPLSLGLFTDRFMSVHALGCGWM</sequence>
<name>A0A6J6CUM2_9ZZZZ</name>
<dbReference type="EMBL" id="CAEZSU010000118">
    <property type="protein sequence ID" value="CAB4555192.1"/>
    <property type="molecule type" value="Genomic_DNA"/>
</dbReference>
<evidence type="ECO:0000313" key="1">
    <source>
        <dbReference type="EMBL" id="CAB4555192.1"/>
    </source>
</evidence>
<organism evidence="1">
    <name type="scientific">freshwater metagenome</name>
    <dbReference type="NCBI Taxonomy" id="449393"/>
    <lineage>
        <taxon>unclassified sequences</taxon>
        <taxon>metagenomes</taxon>
        <taxon>ecological metagenomes</taxon>
    </lineage>
</organism>
<gene>
    <name evidence="1" type="ORF">UFOPK1495_01144</name>
    <name evidence="2" type="ORF">UFOPK2350_01427</name>
</gene>
<evidence type="ECO:0000313" key="2">
    <source>
        <dbReference type="EMBL" id="CAB4688150.1"/>
    </source>
</evidence>